<feature type="transmembrane region" description="Helical" evidence="3">
    <location>
        <begin position="53"/>
        <end position="72"/>
    </location>
</feature>
<feature type="transmembrane region" description="Helical" evidence="3">
    <location>
        <begin position="399"/>
        <end position="417"/>
    </location>
</feature>
<dbReference type="GO" id="GO:0006820">
    <property type="term" value="P:monoatomic anion transport"/>
    <property type="evidence" value="ECO:0007669"/>
    <property type="project" value="TreeGrafter"/>
</dbReference>
<dbReference type="InterPro" id="IPR016688">
    <property type="entry name" value="MscS-like_plants/fungi"/>
</dbReference>
<evidence type="ECO:0000313" key="5">
    <source>
        <dbReference type="EMBL" id="KCZ79289.1"/>
    </source>
</evidence>
<proteinExistence type="inferred from homology"/>
<dbReference type="EMBL" id="KK365307">
    <property type="protein sequence ID" value="KCZ79289.1"/>
    <property type="molecule type" value="Genomic_DNA"/>
</dbReference>
<dbReference type="SUPFAM" id="SSF50182">
    <property type="entry name" value="Sm-like ribonucleoproteins"/>
    <property type="match status" value="1"/>
</dbReference>
<feature type="transmembrane region" description="Helical" evidence="3">
    <location>
        <begin position="429"/>
        <end position="456"/>
    </location>
</feature>
<keyword evidence="3" id="KW-0472">Membrane</keyword>
<dbReference type="HOGENOM" id="CLU_023644_0_0_1"/>
<feature type="transmembrane region" description="Helical" evidence="3">
    <location>
        <begin position="132"/>
        <end position="150"/>
    </location>
</feature>
<feature type="domain" description="Mechanosensitive ion channel MscS" evidence="4">
    <location>
        <begin position="452"/>
        <end position="514"/>
    </location>
</feature>
<evidence type="ECO:0000256" key="3">
    <source>
        <dbReference type="SAM" id="Phobius"/>
    </source>
</evidence>
<dbReference type="Pfam" id="PF00924">
    <property type="entry name" value="MS_channel_2nd"/>
    <property type="match status" value="1"/>
</dbReference>
<dbReference type="PANTHER" id="PTHR31618:SF7">
    <property type="entry name" value="MECHANOSENSITIVE ION CHANNEL PROTEIN"/>
    <property type="match status" value="1"/>
</dbReference>
<dbReference type="AlphaFoldDB" id="A0A059EX09"/>
<evidence type="ECO:0000313" key="6">
    <source>
        <dbReference type="Proteomes" id="UP000030655"/>
    </source>
</evidence>
<dbReference type="GO" id="GO:0008381">
    <property type="term" value="F:mechanosensitive monoatomic ion channel activity"/>
    <property type="evidence" value="ECO:0007669"/>
    <property type="project" value="TreeGrafter"/>
</dbReference>
<comment type="similarity">
    <text evidence="2">Belongs to the MscS (TC 1.A.23) family.</text>
</comment>
<dbReference type="PANTHER" id="PTHR31618">
    <property type="entry name" value="MECHANOSENSITIVE ION CHANNEL PROTEIN 5"/>
    <property type="match status" value="1"/>
</dbReference>
<dbReference type="GO" id="GO:0005886">
    <property type="term" value="C:plasma membrane"/>
    <property type="evidence" value="ECO:0007669"/>
    <property type="project" value="TreeGrafter"/>
</dbReference>
<feature type="transmembrane region" description="Helical" evidence="3">
    <location>
        <begin position="92"/>
        <end position="112"/>
    </location>
</feature>
<evidence type="ECO:0000256" key="2">
    <source>
        <dbReference type="ARBA" id="ARBA00008017"/>
    </source>
</evidence>
<dbReference type="GO" id="GO:0050982">
    <property type="term" value="P:detection of mechanical stimulus"/>
    <property type="evidence" value="ECO:0007669"/>
    <property type="project" value="TreeGrafter"/>
</dbReference>
<feature type="transmembrane region" description="Helical" evidence="3">
    <location>
        <begin position="162"/>
        <end position="183"/>
    </location>
</feature>
<reference evidence="5 6" key="2">
    <citation type="submission" date="2014-03" db="EMBL/GenBank/DDBJ databases">
        <title>The Genome Sequence of Anncaliia algerae insect isolate PRA339.</title>
        <authorList>
            <consortium name="The Broad Institute Genome Sequencing Platform"/>
            <consortium name="The Broad Institute Genome Sequencing Center for Infectious Disease"/>
            <person name="Cuomo C."/>
            <person name="Becnel J."/>
            <person name="Sanscrainte N."/>
            <person name="Walker B."/>
            <person name="Young S.K."/>
            <person name="Zeng Q."/>
            <person name="Gargeya S."/>
            <person name="Fitzgerald M."/>
            <person name="Haas B."/>
            <person name="Abouelleil A."/>
            <person name="Alvarado L."/>
            <person name="Arachchi H.M."/>
            <person name="Berlin A.M."/>
            <person name="Chapman S.B."/>
            <person name="Dewar J."/>
            <person name="Goldberg J."/>
            <person name="Griggs A."/>
            <person name="Gujja S."/>
            <person name="Hansen M."/>
            <person name="Howarth C."/>
            <person name="Imamovic A."/>
            <person name="Larimer J."/>
            <person name="McCowan C."/>
            <person name="Murphy C."/>
            <person name="Neiman D."/>
            <person name="Pearson M."/>
            <person name="Priest M."/>
            <person name="Roberts A."/>
            <person name="Saif S."/>
            <person name="Shea T."/>
            <person name="Sisk P."/>
            <person name="Sykes S."/>
            <person name="Wortman J."/>
            <person name="Nusbaum C."/>
            <person name="Birren B."/>
        </authorList>
    </citation>
    <scope>NUCLEOTIDE SEQUENCE [LARGE SCALE GENOMIC DNA]</scope>
    <source>
        <strain evidence="5 6">PRA339</strain>
    </source>
</reference>
<keyword evidence="6" id="KW-1185">Reference proteome</keyword>
<evidence type="ECO:0000256" key="1">
    <source>
        <dbReference type="ARBA" id="ARBA00004141"/>
    </source>
</evidence>
<evidence type="ECO:0000259" key="4">
    <source>
        <dbReference type="Pfam" id="PF00924"/>
    </source>
</evidence>
<comment type="subcellular location">
    <subcellularLocation>
        <location evidence="1">Membrane</location>
        <topology evidence="1">Multi-pass membrane protein</topology>
    </subcellularLocation>
</comment>
<reference evidence="6" key="1">
    <citation type="submission" date="2013-02" db="EMBL/GenBank/DDBJ databases">
        <authorList>
            <consortium name="The Broad Institute Genome Sequencing Platform"/>
            <person name="Cuomo C."/>
            <person name="Becnel J."/>
            <person name="Sanscrainte N."/>
            <person name="Walker B."/>
            <person name="Young S.K."/>
            <person name="Zeng Q."/>
            <person name="Gargeya S."/>
            <person name="Fitzgerald M."/>
            <person name="Haas B."/>
            <person name="Abouelleil A."/>
            <person name="Alvarado L."/>
            <person name="Arachchi H.M."/>
            <person name="Berlin A.M."/>
            <person name="Chapman S.B."/>
            <person name="Dewar J."/>
            <person name="Goldberg J."/>
            <person name="Griggs A."/>
            <person name="Gujja S."/>
            <person name="Hansen M."/>
            <person name="Howarth C."/>
            <person name="Imamovic A."/>
            <person name="Larimer J."/>
            <person name="McCowan C."/>
            <person name="Murphy C."/>
            <person name="Neiman D."/>
            <person name="Pearson M."/>
            <person name="Priest M."/>
            <person name="Roberts A."/>
            <person name="Saif S."/>
            <person name="Shea T."/>
            <person name="Sisk P."/>
            <person name="Sykes S."/>
            <person name="Wortman J."/>
            <person name="Nusbaum C."/>
            <person name="Birren B."/>
        </authorList>
    </citation>
    <scope>NUCLEOTIDE SEQUENCE [LARGE SCALE GENOMIC DNA]</scope>
    <source>
        <strain evidence="6">PRA339</strain>
    </source>
</reference>
<keyword evidence="3" id="KW-1133">Transmembrane helix</keyword>
<accession>A0A059EX09</accession>
<dbReference type="InterPro" id="IPR006685">
    <property type="entry name" value="MscS_channel_2nd"/>
</dbReference>
<sequence length="632" mass="75286">MDDTVPFNVRSQDTFVSTDEESTEDHINSARQRQTNIERRELIEQEKESTQTFLRILITLLGLIFLILLFYKKEYQFEGVNGKILTFSFFKIFLTIFIFVSMVFSISFFIYVFKDIFFKIFRNDEIKHLCELNWHIATFIMIIAYVVIFYKNDFYIVKSSFARLTIVQIFYIFALCIFFCGLAKLSILSLRRNYDFTNFHDRIKRFYLQSYFIKIIKTDDLSTLRQKIEGINKEPLVLSLYTPNLGFRGEEVKELNKLLEYLKKETYCYFPPHEKQSEFLDLIWIKSDEVHKRLFNNVLKSCNNGSNVIDQLKNKNLLKKEKGGIRIKLGSVKYGYVSLYEFLIGLTSSDNVVFIDLLNYLKIKEDNDKILYKLLEENTKENFYLKNNIYKMKKATNRFLLLLYFFTLVITFALLFLKASGDIKVATGFFSAIFSLSLIFHSTFINTLNNLIFIFIMHPYDIGDRVLIYFNDEEHNLVVTELNINTTHFIRFDGSALQMTNYILLKLMIINISRSENQMDRIELQVSHFSSDDKINKLFYEVKKYVNNNSNIYLNKVNIFYDKIIDCNKLNLLILVQYKKNWHNWETYLEKRSKLIRHINHVCINNKIEYKLVTQPITFGIKEEEEKEKEKE</sequence>
<dbReference type="OrthoDB" id="544685at2759"/>
<organism evidence="5 6">
    <name type="scientific">Anncaliia algerae PRA339</name>
    <dbReference type="NCBI Taxonomy" id="1288291"/>
    <lineage>
        <taxon>Eukaryota</taxon>
        <taxon>Fungi</taxon>
        <taxon>Fungi incertae sedis</taxon>
        <taxon>Microsporidia</taxon>
        <taxon>Tubulinosematoidea</taxon>
        <taxon>Tubulinosematidae</taxon>
        <taxon>Anncaliia</taxon>
    </lineage>
</organism>
<dbReference type="Proteomes" id="UP000030655">
    <property type="component" value="Unassembled WGS sequence"/>
</dbReference>
<protein>
    <recommendedName>
        <fullName evidence="4">Mechanosensitive ion channel MscS domain-containing protein</fullName>
    </recommendedName>
</protein>
<gene>
    <name evidence="5" type="ORF">H312_03325</name>
</gene>
<name>A0A059EX09_9MICR</name>
<keyword evidence="3" id="KW-0812">Transmembrane</keyword>
<dbReference type="VEuPathDB" id="MicrosporidiaDB:H312_03325"/>
<dbReference type="InterPro" id="IPR010920">
    <property type="entry name" value="LSM_dom_sf"/>
</dbReference>